<keyword evidence="6 19" id="KW-0732">Signal</keyword>
<dbReference type="PROSITE" id="PS50835">
    <property type="entry name" value="IG_LIKE"/>
    <property type="match status" value="2"/>
</dbReference>
<dbReference type="PANTHER" id="PTHR44468:SF3">
    <property type="entry name" value="COXSACKIEVIRUS AND ADENOVIRUS RECEPTOR"/>
    <property type="match status" value="1"/>
</dbReference>
<evidence type="ECO:0000256" key="4">
    <source>
        <dbReference type="ARBA" id="ARBA00022475"/>
    </source>
</evidence>
<evidence type="ECO:0000256" key="17">
    <source>
        <dbReference type="SAM" id="MobiDB-lite"/>
    </source>
</evidence>
<evidence type="ECO:0000256" key="1">
    <source>
        <dbReference type="ARBA" id="ARBA00004435"/>
    </source>
</evidence>
<keyword evidence="5 18" id="KW-0812">Transmembrane</keyword>
<evidence type="ECO:0000256" key="8">
    <source>
        <dbReference type="ARBA" id="ARBA00022889"/>
    </source>
</evidence>
<accession>A0AAV3AZJ3</accession>
<keyword evidence="11 18" id="KW-0472">Membrane</keyword>
<protein>
    <recommendedName>
        <fullName evidence="20">Ig-like domain-containing protein</fullName>
    </recommendedName>
</protein>
<dbReference type="InterPro" id="IPR003599">
    <property type="entry name" value="Ig_sub"/>
</dbReference>
<keyword evidence="7" id="KW-0677">Repeat</keyword>
<feature type="compositionally biased region" description="Low complexity" evidence="17">
    <location>
        <begin position="300"/>
        <end position="313"/>
    </location>
</feature>
<dbReference type="InterPro" id="IPR013106">
    <property type="entry name" value="Ig_V-set"/>
</dbReference>
<dbReference type="InterPro" id="IPR052307">
    <property type="entry name" value="EJ_Adhesion_Regulator"/>
</dbReference>
<dbReference type="Gene3D" id="2.60.40.10">
    <property type="entry name" value="Immunoglobulins"/>
    <property type="match status" value="2"/>
</dbReference>
<keyword evidence="3" id="KW-0796">Tight junction</keyword>
<dbReference type="SMART" id="SM00408">
    <property type="entry name" value="IGc2"/>
    <property type="match status" value="2"/>
</dbReference>
<evidence type="ECO:0000256" key="5">
    <source>
        <dbReference type="ARBA" id="ARBA00022692"/>
    </source>
</evidence>
<evidence type="ECO:0000256" key="14">
    <source>
        <dbReference type="ARBA" id="ARBA00023180"/>
    </source>
</evidence>
<evidence type="ECO:0000256" key="15">
    <source>
        <dbReference type="ARBA" id="ARBA00023319"/>
    </source>
</evidence>
<dbReference type="InterPro" id="IPR013783">
    <property type="entry name" value="Ig-like_fold"/>
</dbReference>
<evidence type="ECO:0000256" key="16">
    <source>
        <dbReference type="ARBA" id="ARBA00023768"/>
    </source>
</evidence>
<feature type="region of interest" description="Disordered" evidence="17">
    <location>
        <begin position="284"/>
        <end position="348"/>
    </location>
</feature>
<dbReference type="GO" id="GO:0005923">
    <property type="term" value="C:bicellular tight junction"/>
    <property type="evidence" value="ECO:0007669"/>
    <property type="project" value="UniProtKB-SubCell"/>
</dbReference>
<keyword evidence="14" id="KW-0325">Glycoprotein</keyword>
<keyword evidence="13" id="KW-0675">Receptor</keyword>
<dbReference type="Pfam" id="PF13927">
    <property type="entry name" value="Ig_3"/>
    <property type="match status" value="1"/>
</dbReference>
<keyword evidence="4" id="KW-1003">Cell membrane</keyword>
<dbReference type="GO" id="GO:0050839">
    <property type="term" value="F:cell adhesion molecule binding"/>
    <property type="evidence" value="ECO:0007669"/>
    <property type="project" value="TreeGrafter"/>
</dbReference>
<feature type="chain" id="PRO_5043483719" description="Ig-like domain-containing protein" evidence="19">
    <location>
        <begin position="24"/>
        <end position="370"/>
    </location>
</feature>
<evidence type="ECO:0000259" key="20">
    <source>
        <dbReference type="PROSITE" id="PS50835"/>
    </source>
</evidence>
<dbReference type="SMART" id="SM00409">
    <property type="entry name" value="IG"/>
    <property type="match status" value="2"/>
</dbReference>
<keyword evidence="22" id="KW-1185">Reference proteome</keyword>
<feature type="domain" description="Ig-like" evidence="20">
    <location>
        <begin position="145"/>
        <end position="220"/>
    </location>
</feature>
<dbReference type="GO" id="GO:0016323">
    <property type="term" value="C:basolateral plasma membrane"/>
    <property type="evidence" value="ECO:0007669"/>
    <property type="project" value="UniProtKB-SubCell"/>
</dbReference>
<evidence type="ECO:0000256" key="12">
    <source>
        <dbReference type="ARBA" id="ARBA00023157"/>
    </source>
</evidence>
<keyword evidence="9" id="KW-0965">Cell junction</keyword>
<sequence length="370" mass="40639">MALGYPHLMRLLICLACWATLNALELVPLDKKTFEGVQGGKILMECKYTTAPEDVGTLDIEWFLVAPDSQQADQMVINYHRDVVYQHNGPLKDRVQFVSPDPRDGDGSIEINNLQESDTGTYQCKVKKIPGYQNRKMPLTVYVKPAKTRCYIEGKQEIGKDLALKCNAKEGSAPLSYSWQKMSGLEKLPPTATSDSTGSVLSVKNVSQEFSGTYKCTSRNRVGTDECLVILNVVPPANTAGIIAGAIIGTLLFLIILGILIFCCCRKQKEKKYEKEIQHEIREDVAPPKSRTSTARSYIGSNHSSLGSLSPSNMDGYSKAHYNQVPSEEHKRPASQNPSFTAPKVAGPNLSRMGAIPVMIPAQNKDGSIV</sequence>
<dbReference type="GO" id="GO:0014704">
    <property type="term" value="C:intercalated disc"/>
    <property type="evidence" value="ECO:0007669"/>
    <property type="project" value="TreeGrafter"/>
</dbReference>
<dbReference type="GO" id="GO:0005912">
    <property type="term" value="C:adherens junction"/>
    <property type="evidence" value="ECO:0007669"/>
    <property type="project" value="UniProtKB-SubCell"/>
</dbReference>
<evidence type="ECO:0000256" key="18">
    <source>
        <dbReference type="SAM" id="Phobius"/>
    </source>
</evidence>
<dbReference type="SUPFAM" id="SSF48726">
    <property type="entry name" value="Immunoglobulin"/>
    <property type="match status" value="2"/>
</dbReference>
<dbReference type="InterPro" id="IPR007110">
    <property type="entry name" value="Ig-like_dom"/>
</dbReference>
<keyword evidence="15" id="KW-0393">Immunoglobulin domain</keyword>
<evidence type="ECO:0000313" key="22">
    <source>
        <dbReference type="Proteomes" id="UP001181693"/>
    </source>
</evidence>
<feature type="domain" description="Ig-like" evidence="20">
    <location>
        <begin position="6"/>
        <end position="140"/>
    </location>
</feature>
<evidence type="ECO:0000256" key="19">
    <source>
        <dbReference type="SAM" id="SignalP"/>
    </source>
</evidence>
<dbReference type="FunFam" id="2.60.40.10:FF:000095">
    <property type="entry name" value="immunoglobulin superfamily member 11 isoform X1"/>
    <property type="match status" value="1"/>
</dbReference>
<dbReference type="SMART" id="SM00406">
    <property type="entry name" value="IGv"/>
    <property type="match status" value="1"/>
</dbReference>
<evidence type="ECO:0000256" key="11">
    <source>
        <dbReference type="ARBA" id="ARBA00023136"/>
    </source>
</evidence>
<name>A0AAV3AZJ3_PYXAD</name>
<dbReference type="InterPro" id="IPR036179">
    <property type="entry name" value="Ig-like_dom_sf"/>
</dbReference>
<comment type="caution">
    <text evidence="21">The sequence shown here is derived from an EMBL/GenBank/DDBJ whole genome shotgun (WGS) entry which is preliminary data.</text>
</comment>
<feature type="signal peptide" evidence="19">
    <location>
        <begin position="1"/>
        <end position="23"/>
    </location>
</feature>
<dbReference type="EMBL" id="DYDO01000001">
    <property type="protein sequence ID" value="DBA34436.1"/>
    <property type="molecule type" value="Genomic_DNA"/>
</dbReference>
<keyword evidence="12" id="KW-1015">Disulfide bond</keyword>
<dbReference type="Proteomes" id="UP001181693">
    <property type="component" value="Unassembled WGS sequence"/>
</dbReference>
<gene>
    <name evidence="21" type="ORF">GDO54_001995</name>
</gene>
<keyword evidence="8" id="KW-0130">Cell adhesion</keyword>
<organism evidence="21 22">
    <name type="scientific">Pyxicephalus adspersus</name>
    <name type="common">African bullfrog</name>
    <dbReference type="NCBI Taxonomy" id="30357"/>
    <lineage>
        <taxon>Eukaryota</taxon>
        <taxon>Metazoa</taxon>
        <taxon>Chordata</taxon>
        <taxon>Craniata</taxon>
        <taxon>Vertebrata</taxon>
        <taxon>Euteleostomi</taxon>
        <taxon>Amphibia</taxon>
        <taxon>Batrachia</taxon>
        <taxon>Anura</taxon>
        <taxon>Neobatrachia</taxon>
        <taxon>Ranoidea</taxon>
        <taxon>Pyxicephalidae</taxon>
        <taxon>Pyxicephalinae</taxon>
        <taxon>Pyxicephalus</taxon>
    </lineage>
</organism>
<evidence type="ECO:0000256" key="13">
    <source>
        <dbReference type="ARBA" id="ARBA00023170"/>
    </source>
</evidence>
<dbReference type="Pfam" id="PF07686">
    <property type="entry name" value="V-set"/>
    <property type="match status" value="1"/>
</dbReference>
<evidence type="ECO:0000256" key="6">
    <source>
        <dbReference type="ARBA" id="ARBA00022729"/>
    </source>
</evidence>
<reference evidence="21" key="1">
    <citation type="thesis" date="2020" institute="ProQuest LLC" country="789 East Eisenhower Parkway, Ann Arbor, MI, USA">
        <title>Comparative Genomics and Chromosome Evolution.</title>
        <authorList>
            <person name="Mudd A.B."/>
        </authorList>
    </citation>
    <scope>NUCLEOTIDE SEQUENCE</scope>
    <source>
        <strain evidence="21">1538</strain>
        <tissue evidence="21">Blood</tissue>
    </source>
</reference>
<dbReference type="PANTHER" id="PTHR44468">
    <property type="entry name" value="COXSACKIEVIRUS AND ADENOVIRUS RECEPTOR-RELATED"/>
    <property type="match status" value="1"/>
</dbReference>
<evidence type="ECO:0000256" key="9">
    <source>
        <dbReference type="ARBA" id="ARBA00022949"/>
    </source>
</evidence>
<evidence type="ECO:0000256" key="10">
    <source>
        <dbReference type="ARBA" id="ARBA00022989"/>
    </source>
</evidence>
<evidence type="ECO:0000256" key="7">
    <source>
        <dbReference type="ARBA" id="ARBA00022737"/>
    </source>
</evidence>
<evidence type="ECO:0000256" key="3">
    <source>
        <dbReference type="ARBA" id="ARBA00022427"/>
    </source>
</evidence>
<dbReference type="InterPro" id="IPR003598">
    <property type="entry name" value="Ig_sub2"/>
</dbReference>
<evidence type="ECO:0000256" key="2">
    <source>
        <dbReference type="ARBA" id="ARBA00004536"/>
    </source>
</evidence>
<comment type="subcellular location">
    <subcellularLocation>
        <location evidence="16">Basolateral cell membrane</location>
        <topology evidence="16">Single-pass type I membrane protein</topology>
    </subcellularLocation>
    <subcellularLocation>
        <location evidence="2">Cell junction</location>
        <location evidence="2">Adherens junction</location>
    </subcellularLocation>
    <subcellularLocation>
        <location evidence="1">Cell junction</location>
        <location evidence="1">Tight junction</location>
    </subcellularLocation>
</comment>
<dbReference type="GO" id="GO:0034109">
    <property type="term" value="P:homotypic cell-cell adhesion"/>
    <property type="evidence" value="ECO:0007669"/>
    <property type="project" value="TreeGrafter"/>
</dbReference>
<dbReference type="AlphaFoldDB" id="A0AAV3AZJ3"/>
<proteinExistence type="predicted"/>
<feature type="transmembrane region" description="Helical" evidence="18">
    <location>
        <begin position="242"/>
        <end position="265"/>
    </location>
</feature>
<keyword evidence="10 18" id="KW-1133">Transmembrane helix</keyword>
<evidence type="ECO:0000313" key="21">
    <source>
        <dbReference type="EMBL" id="DBA34436.1"/>
    </source>
</evidence>